<proteinExistence type="predicted"/>
<dbReference type="InParanoid" id="A0A507AIZ4"/>
<feature type="region of interest" description="Disordered" evidence="1">
    <location>
        <begin position="125"/>
        <end position="181"/>
    </location>
</feature>
<keyword evidence="2" id="KW-0812">Transmembrane</keyword>
<dbReference type="RefSeq" id="XP_030991013.1">
    <property type="nucleotide sequence ID" value="XM_031144465.1"/>
</dbReference>
<dbReference type="OrthoDB" id="5400539at2759"/>
<dbReference type="GeneID" id="41976941"/>
<gene>
    <name evidence="3" type="ORF">E0L32_009494</name>
</gene>
<protein>
    <submittedName>
        <fullName evidence="3">Uncharacterized protein</fullName>
    </submittedName>
</protein>
<feature type="transmembrane region" description="Helical" evidence="2">
    <location>
        <begin position="36"/>
        <end position="60"/>
    </location>
</feature>
<evidence type="ECO:0000313" key="4">
    <source>
        <dbReference type="Proteomes" id="UP000319257"/>
    </source>
</evidence>
<dbReference type="EMBL" id="SKBQ01000069">
    <property type="protein sequence ID" value="TPX09302.1"/>
    <property type="molecule type" value="Genomic_DNA"/>
</dbReference>
<feature type="compositionally biased region" description="Pro residues" evidence="1">
    <location>
        <begin position="170"/>
        <end position="181"/>
    </location>
</feature>
<dbReference type="Pfam" id="PF12273">
    <property type="entry name" value="RCR"/>
    <property type="match status" value="1"/>
</dbReference>
<evidence type="ECO:0000313" key="3">
    <source>
        <dbReference type="EMBL" id="TPX09302.1"/>
    </source>
</evidence>
<dbReference type="AlphaFoldDB" id="A0A507AIZ4"/>
<sequence>MAAAMANTIVSETLKPRQSVRFDDDVPFWWTEKGYIVKWAIFASLFGILTLWICIGYVHARARLRKGLRPLWYHRWLVSRAELARVDPRYAYPRPTGYYTYRPHEQDYYAMNNMPPPPVYDAAAARPPVYEGPSGGSKVAPSQWAEGAPPPPGPPPAAHQPQRTGVDDFAPPPGPPPAGRS</sequence>
<evidence type="ECO:0000256" key="2">
    <source>
        <dbReference type="SAM" id="Phobius"/>
    </source>
</evidence>
<name>A0A507AIZ4_9PEZI</name>
<comment type="caution">
    <text evidence="3">The sequence shown here is derived from an EMBL/GenBank/DDBJ whole genome shotgun (WGS) entry which is preliminary data.</text>
</comment>
<accession>A0A507AIZ4</accession>
<keyword evidence="4" id="KW-1185">Reference proteome</keyword>
<keyword evidence="2" id="KW-1133">Transmembrane helix</keyword>
<dbReference type="Proteomes" id="UP000319257">
    <property type="component" value="Unassembled WGS sequence"/>
</dbReference>
<dbReference type="InterPro" id="IPR020999">
    <property type="entry name" value="Chitin_synth_reg_RCR"/>
</dbReference>
<reference evidence="3 4" key="1">
    <citation type="submission" date="2019-06" db="EMBL/GenBank/DDBJ databases">
        <title>Draft genome sequence of the filamentous fungus Phialemoniopsis curvata isolated from diesel fuel.</title>
        <authorList>
            <person name="Varaljay V.A."/>
            <person name="Lyon W.J."/>
            <person name="Crouch A.L."/>
            <person name="Drake C.E."/>
            <person name="Hollomon J.M."/>
            <person name="Nadeau L.J."/>
            <person name="Nunn H.S."/>
            <person name="Stevenson B.S."/>
            <person name="Bojanowski C.L."/>
            <person name="Crookes-Goodson W.J."/>
        </authorList>
    </citation>
    <scope>NUCLEOTIDE SEQUENCE [LARGE SCALE GENOMIC DNA]</scope>
    <source>
        <strain evidence="3 4">D216</strain>
    </source>
</reference>
<keyword evidence="2" id="KW-0472">Membrane</keyword>
<organism evidence="3 4">
    <name type="scientific">Thyridium curvatum</name>
    <dbReference type="NCBI Taxonomy" id="1093900"/>
    <lineage>
        <taxon>Eukaryota</taxon>
        <taxon>Fungi</taxon>
        <taxon>Dikarya</taxon>
        <taxon>Ascomycota</taxon>
        <taxon>Pezizomycotina</taxon>
        <taxon>Sordariomycetes</taxon>
        <taxon>Sordariomycetidae</taxon>
        <taxon>Thyridiales</taxon>
        <taxon>Thyridiaceae</taxon>
        <taxon>Thyridium</taxon>
    </lineage>
</organism>
<evidence type="ECO:0000256" key="1">
    <source>
        <dbReference type="SAM" id="MobiDB-lite"/>
    </source>
</evidence>
<feature type="compositionally biased region" description="Pro residues" evidence="1">
    <location>
        <begin position="148"/>
        <end position="158"/>
    </location>
</feature>